<feature type="transmembrane region" description="Helical" evidence="7">
    <location>
        <begin position="266"/>
        <end position="286"/>
    </location>
</feature>
<evidence type="ECO:0000259" key="8">
    <source>
        <dbReference type="PROSITE" id="PS50850"/>
    </source>
</evidence>
<feature type="transmembrane region" description="Helical" evidence="7">
    <location>
        <begin position="374"/>
        <end position="401"/>
    </location>
</feature>
<dbReference type="InterPro" id="IPR020846">
    <property type="entry name" value="MFS_dom"/>
</dbReference>
<feature type="transmembrane region" description="Helical" evidence="7">
    <location>
        <begin position="318"/>
        <end position="342"/>
    </location>
</feature>
<feature type="transmembrane region" description="Helical" evidence="7">
    <location>
        <begin position="16"/>
        <end position="42"/>
    </location>
</feature>
<gene>
    <name evidence="9" type="ORF">FB474_1142</name>
</gene>
<dbReference type="InterPro" id="IPR036259">
    <property type="entry name" value="MFS_trans_sf"/>
</dbReference>
<feature type="domain" description="Major facilitator superfamily (MFS) profile" evidence="8">
    <location>
        <begin position="228"/>
        <end position="438"/>
    </location>
</feature>
<evidence type="ECO:0000313" key="9">
    <source>
        <dbReference type="EMBL" id="TQL59776.1"/>
    </source>
</evidence>
<dbReference type="PANTHER" id="PTHR23513:SF6">
    <property type="entry name" value="MAJOR FACILITATOR SUPERFAMILY ASSOCIATED DOMAIN-CONTAINING PROTEIN"/>
    <property type="match status" value="1"/>
</dbReference>
<feature type="transmembrane region" description="Helical" evidence="7">
    <location>
        <begin position="349"/>
        <end position="368"/>
    </location>
</feature>
<feature type="transmembrane region" description="Helical" evidence="7">
    <location>
        <begin position="80"/>
        <end position="99"/>
    </location>
</feature>
<evidence type="ECO:0000256" key="6">
    <source>
        <dbReference type="SAM" id="MobiDB-lite"/>
    </source>
</evidence>
<evidence type="ECO:0000256" key="3">
    <source>
        <dbReference type="ARBA" id="ARBA00022692"/>
    </source>
</evidence>
<keyword evidence="4 7" id="KW-1133">Transmembrane helix</keyword>
<proteinExistence type="predicted"/>
<evidence type="ECO:0000256" key="7">
    <source>
        <dbReference type="SAM" id="Phobius"/>
    </source>
</evidence>
<feature type="transmembrane region" description="Helical" evidence="7">
    <location>
        <begin position="293"/>
        <end position="312"/>
    </location>
</feature>
<sequence>MSRPSRRRTGASRRSLYGLLTSSVISVAGTRVSAIALPWFVLTTTGSAAQTGLVVLFELTPYVLVKALGGPLIDRRGPRVVSLTADVASAVVAGCIPLLHATGQLTLPVLLGLVALLGCARGPGDAAKSALVPAVADAAGLQLERVTGLEGTANRTAAIVAPGLAGVLIAAIGPASAVLADALSFAVAAVLIGATAPRHTPPHEEVSEAAYLHRLRQGWDFLRREPLLRAAMAMVAVTNWLDAAYSTVLLPVWVRDHGFGPELIGLLGSTFGLTATLGSLLATAWSARLPRRLTYLVGFTLCGAPRFVALAMGAPVAVLVGVGVVGGFGAGFINPVLGAIMFERIPRHLVGRVGSLSDAVCWVGIPLGGVSAGAAIALLGLAPALAVAGGLYFVTTLLPGLRPEWREMDRRRVGGLQPGPALAAAGPGVGAAAPPPPE</sequence>
<feature type="transmembrane region" description="Helical" evidence="7">
    <location>
        <begin position="48"/>
        <end position="68"/>
    </location>
</feature>
<dbReference type="Proteomes" id="UP000319514">
    <property type="component" value="Unassembled WGS sequence"/>
</dbReference>
<evidence type="ECO:0000256" key="5">
    <source>
        <dbReference type="ARBA" id="ARBA00023136"/>
    </source>
</evidence>
<dbReference type="PANTHER" id="PTHR23513">
    <property type="entry name" value="INTEGRAL MEMBRANE EFFLUX PROTEIN-RELATED"/>
    <property type="match status" value="1"/>
</dbReference>
<keyword evidence="2" id="KW-1003">Cell membrane</keyword>
<feature type="region of interest" description="Disordered" evidence="6">
    <location>
        <begin position="414"/>
        <end position="438"/>
    </location>
</feature>
<evidence type="ECO:0000313" key="10">
    <source>
        <dbReference type="Proteomes" id="UP000319514"/>
    </source>
</evidence>
<dbReference type="Pfam" id="PF07690">
    <property type="entry name" value="MFS_1"/>
    <property type="match status" value="1"/>
</dbReference>
<dbReference type="Gene3D" id="1.20.1250.20">
    <property type="entry name" value="MFS general substrate transporter like domains"/>
    <property type="match status" value="1"/>
</dbReference>
<dbReference type="AlphaFoldDB" id="A0A542ZHJ3"/>
<dbReference type="EMBL" id="VFOQ01000001">
    <property type="protein sequence ID" value="TQL59776.1"/>
    <property type="molecule type" value="Genomic_DNA"/>
</dbReference>
<evidence type="ECO:0000256" key="1">
    <source>
        <dbReference type="ARBA" id="ARBA00004651"/>
    </source>
</evidence>
<dbReference type="CDD" id="cd06173">
    <property type="entry name" value="MFS_MefA_like"/>
    <property type="match status" value="1"/>
</dbReference>
<keyword evidence="10" id="KW-1185">Reference proteome</keyword>
<keyword evidence="3 7" id="KW-0812">Transmembrane</keyword>
<protein>
    <submittedName>
        <fullName evidence="9">MFS transporter</fullName>
    </submittedName>
</protein>
<evidence type="ECO:0000256" key="2">
    <source>
        <dbReference type="ARBA" id="ARBA00022475"/>
    </source>
</evidence>
<organism evidence="9 10">
    <name type="scientific">Oryzihumus leptocrescens</name>
    <dbReference type="NCBI Taxonomy" id="297536"/>
    <lineage>
        <taxon>Bacteria</taxon>
        <taxon>Bacillati</taxon>
        <taxon>Actinomycetota</taxon>
        <taxon>Actinomycetes</taxon>
        <taxon>Micrococcales</taxon>
        <taxon>Intrasporangiaceae</taxon>
        <taxon>Oryzihumus</taxon>
    </lineage>
</organism>
<comment type="subcellular location">
    <subcellularLocation>
        <location evidence="1">Cell membrane</location>
        <topology evidence="1">Multi-pass membrane protein</topology>
    </subcellularLocation>
</comment>
<dbReference type="OrthoDB" id="9793136at2"/>
<comment type="caution">
    <text evidence="9">The sequence shown here is derived from an EMBL/GenBank/DDBJ whole genome shotgun (WGS) entry which is preliminary data.</text>
</comment>
<dbReference type="InterPro" id="IPR011701">
    <property type="entry name" value="MFS"/>
</dbReference>
<dbReference type="SUPFAM" id="SSF103473">
    <property type="entry name" value="MFS general substrate transporter"/>
    <property type="match status" value="1"/>
</dbReference>
<keyword evidence="5 7" id="KW-0472">Membrane</keyword>
<dbReference type="RefSeq" id="WP_141787750.1">
    <property type="nucleotide sequence ID" value="NZ_BAAAKX010000004.1"/>
</dbReference>
<name>A0A542ZHJ3_9MICO</name>
<dbReference type="GO" id="GO:0022857">
    <property type="term" value="F:transmembrane transporter activity"/>
    <property type="evidence" value="ECO:0007669"/>
    <property type="project" value="InterPro"/>
</dbReference>
<feature type="transmembrane region" description="Helical" evidence="7">
    <location>
        <begin position="231"/>
        <end position="254"/>
    </location>
</feature>
<reference evidence="9 10" key="1">
    <citation type="submission" date="2019-06" db="EMBL/GenBank/DDBJ databases">
        <title>Sequencing the genomes of 1000 actinobacteria strains.</title>
        <authorList>
            <person name="Klenk H.-P."/>
        </authorList>
    </citation>
    <scope>NUCLEOTIDE SEQUENCE [LARGE SCALE GENOMIC DNA]</scope>
    <source>
        <strain evidence="9 10">DSM 18082</strain>
    </source>
</reference>
<evidence type="ECO:0000256" key="4">
    <source>
        <dbReference type="ARBA" id="ARBA00022989"/>
    </source>
</evidence>
<dbReference type="PROSITE" id="PS50850">
    <property type="entry name" value="MFS"/>
    <property type="match status" value="1"/>
</dbReference>
<feature type="compositionally biased region" description="Low complexity" evidence="6">
    <location>
        <begin position="414"/>
        <end position="432"/>
    </location>
</feature>
<accession>A0A542ZHJ3</accession>
<dbReference type="GO" id="GO:0005886">
    <property type="term" value="C:plasma membrane"/>
    <property type="evidence" value="ECO:0007669"/>
    <property type="project" value="UniProtKB-SubCell"/>
</dbReference>